<dbReference type="GO" id="GO:0022857">
    <property type="term" value="F:transmembrane transporter activity"/>
    <property type="evidence" value="ECO:0007669"/>
    <property type="project" value="InterPro"/>
</dbReference>
<feature type="transmembrane region" description="Helical" evidence="5">
    <location>
        <begin position="378"/>
        <end position="399"/>
    </location>
</feature>
<dbReference type="OrthoDB" id="7428510at2"/>
<evidence type="ECO:0000256" key="3">
    <source>
        <dbReference type="ARBA" id="ARBA00022989"/>
    </source>
</evidence>
<feature type="transmembrane region" description="Helical" evidence="5">
    <location>
        <begin position="319"/>
        <end position="341"/>
    </location>
</feature>
<dbReference type="PROSITE" id="PS50850">
    <property type="entry name" value="MFS"/>
    <property type="match status" value="1"/>
</dbReference>
<dbReference type="Proteomes" id="UP000318413">
    <property type="component" value="Unassembled WGS sequence"/>
</dbReference>
<evidence type="ECO:0000256" key="2">
    <source>
        <dbReference type="ARBA" id="ARBA00022692"/>
    </source>
</evidence>
<comment type="subcellular location">
    <subcellularLocation>
        <location evidence="1">Membrane</location>
        <topology evidence="1">Multi-pass membrane protein</topology>
    </subcellularLocation>
</comment>
<feature type="transmembrane region" description="Helical" evidence="5">
    <location>
        <begin position="291"/>
        <end position="313"/>
    </location>
</feature>
<keyword evidence="2 5" id="KW-0812">Transmembrane</keyword>
<keyword evidence="4 5" id="KW-0472">Membrane</keyword>
<feature type="transmembrane region" description="Helical" evidence="5">
    <location>
        <begin position="220"/>
        <end position="244"/>
    </location>
</feature>
<evidence type="ECO:0000313" key="8">
    <source>
        <dbReference type="Proteomes" id="UP000318413"/>
    </source>
</evidence>
<feature type="transmembrane region" description="Helical" evidence="5">
    <location>
        <begin position="53"/>
        <end position="79"/>
    </location>
</feature>
<proteinExistence type="predicted"/>
<feature type="transmembrane region" description="Helical" evidence="5">
    <location>
        <begin position="91"/>
        <end position="110"/>
    </location>
</feature>
<dbReference type="Pfam" id="PF07690">
    <property type="entry name" value="MFS_1"/>
    <property type="match status" value="1"/>
</dbReference>
<comment type="caution">
    <text evidence="7">The sequence shown here is derived from an EMBL/GenBank/DDBJ whole genome shotgun (WGS) entry which is preliminary data.</text>
</comment>
<dbReference type="GO" id="GO:0016020">
    <property type="term" value="C:membrane"/>
    <property type="evidence" value="ECO:0007669"/>
    <property type="project" value="UniProtKB-SubCell"/>
</dbReference>
<protein>
    <submittedName>
        <fullName evidence="7">MFS transporter</fullName>
    </submittedName>
</protein>
<evidence type="ECO:0000259" key="6">
    <source>
        <dbReference type="PROSITE" id="PS50850"/>
    </source>
</evidence>
<feature type="transmembrane region" description="Helical" evidence="5">
    <location>
        <begin position="256"/>
        <end position="279"/>
    </location>
</feature>
<organism evidence="7 8">
    <name type="scientific">Sphingomonas oligophenolica</name>
    <dbReference type="NCBI Taxonomy" id="301154"/>
    <lineage>
        <taxon>Bacteria</taxon>
        <taxon>Pseudomonadati</taxon>
        <taxon>Pseudomonadota</taxon>
        <taxon>Alphaproteobacteria</taxon>
        <taxon>Sphingomonadales</taxon>
        <taxon>Sphingomonadaceae</taxon>
        <taxon>Sphingomonas</taxon>
    </lineage>
</organism>
<dbReference type="InterPro" id="IPR020846">
    <property type="entry name" value="MFS_dom"/>
</dbReference>
<evidence type="ECO:0000256" key="1">
    <source>
        <dbReference type="ARBA" id="ARBA00004141"/>
    </source>
</evidence>
<dbReference type="InterPro" id="IPR005829">
    <property type="entry name" value="Sugar_transporter_CS"/>
</dbReference>
<evidence type="ECO:0000256" key="5">
    <source>
        <dbReference type="SAM" id="Phobius"/>
    </source>
</evidence>
<feature type="transmembrane region" description="Helical" evidence="5">
    <location>
        <begin position="116"/>
        <end position="139"/>
    </location>
</feature>
<dbReference type="InterPro" id="IPR036259">
    <property type="entry name" value="MFS_trans_sf"/>
</dbReference>
<evidence type="ECO:0000256" key="4">
    <source>
        <dbReference type="ARBA" id="ARBA00023136"/>
    </source>
</evidence>
<dbReference type="InterPro" id="IPR011701">
    <property type="entry name" value="MFS"/>
</dbReference>
<feature type="transmembrane region" description="Helical" evidence="5">
    <location>
        <begin position="180"/>
        <end position="199"/>
    </location>
</feature>
<keyword evidence="3 5" id="KW-1133">Transmembrane helix</keyword>
<keyword evidence="8" id="KW-1185">Reference proteome</keyword>
<dbReference type="PANTHER" id="PTHR23528:SF1">
    <property type="entry name" value="MAJOR FACILITATOR SUPERFAMILY (MFS) PROFILE DOMAIN-CONTAINING PROTEIN"/>
    <property type="match status" value="1"/>
</dbReference>
<feature type="domain" description="Major facilitator superfamily (MFS) profile" evidence="6">
    <location>
        <begin position="218"/>
        <end position="403"/>
    </location>
</feature>
<feature type="transmembrane region" description="Helical" evidence="5">
    <location>
        <begin position="353"/>
        <end position="372"/>
    </location>
</feature>
<reference evidence="7 8" key="1">
    <citation type="journal article" date="2019" name="Environ. Microbiol.">
        <title>Species interactions and distinct microbial communities in high Arctic permafrost affected cryosols are associated with the CH4 and CO2 gas fluxes.</title>
        <authorList>
            <person name="Altshuler I."/>
            <person name="Hamel J."/>
            <person name="Turney S."/>
            <person name="Magnuson E."/>
            <person name="Levesque R."/>
            <person name="Greer C."/>
            <person name="Whyte L.G."/>
        </authorList>
    </citation>
    <scope>NUCLEOTIDE SEQUENCE [LARGE SCALE GENOMIC DNA]</scope>
    <source>
        <strain evidence="7 8">S5.1</strain>
    </source>
</reference>
<name>A0A502CRN9_9SPHN</name>
<gene>
    <name evidence="7" type="ORF">EAH84_01810</name>
</gene>
<evidence type="ECO:0000313" key="7">
    <source>
        <dbReference type="EMBL" id="TPG15558.1"/>
    </source>
</evidence>
<sequence>MSFSPAATSDHDRRSTGFLLVFALANVGGVIGYLPLLTLLLPLKIEGLAGDAHFGVFTATIVVGAIAASIANIAFGWASDRTLARGGERRGWVAGGVLATAISYAVIALAHTPAQIIVAVGLFQVAINMLLAPLFAIMADEIPDPQKGLTSGWLALANPVASGLSAVLVGLVLLGDGARFGVLGVAMVACTMPLLLARARAVGRRAAATIRPAVARRDLAIAWGSRMAVQVAGNVLALYLLYYFESLEPAMPHGTIAVRVGRLLAIAYALPLPVAVIAGRLSDRIGRRKPFLLAAAMVAAGGLVAMAIGGNWRLSAAGFALYAVGSAVFLALHAGFAMQLLPDPRHRGRDLGLINLTNTLPALIGPVLAWLLATPSNFAGLMVILAVLTFGGGLAILAIDGNR</sequence>
<dbReference type="PROSITE" id="PS00216">
    <property type="entry name" value="SUGAR_TRANSPORT_1"/>
    <property type="match status" value="1"/>
</dbReference>
<accession>A0A502CRN9</accession>
<dbReference type="RefSeq" id="WP_140866765.1">
    <property type="nucleotide sequence ID" value="NZ_RCZK01000001.1"/>
</dbReference>
<dbReference type="EMBL" id="RCZK01000001">
    <property type="protein sequence ID" value="TPG15558.1"/>
    <property type="molecule type" value="Genomic_DNA"/>
</dbReference>
<feature type="transmembrane region" description="Helical" evidence="5">
    <location>
        <begin position="18"/>
        <end position="41"/>
    </location>
</feature>
<dbReference type="AlphaFoldDB" id="A0A502CRN9"/>
<dbReference type="Gene3D" id="1.20.1250.20">
    <property type="entry name" value="MFS general substrate transporter like domains"/>
    <property type="match status" value="2"/>
</dbReference>
<feature type="transmembrane region" description="Helical" evidence="5">
    <location>
        <begin position="151"/>
        <end position="174"/>
    </location>
</feature>
<dbReference type="SUPFAM" id="SSF103473">
    <property type="entry name" value="MFS general substrate transporter"/>
    <property type="match status" value="1"/>
</dbReference>
<dbReference type="PANTHER" id="PTHR23528">
    <property type="match status" value="1"/>
</dbReference>